<evidence type="ECO:0000256" key="5">
    <source>
        <dbReference type="ARBA" id="ARBA00022847"/>
    </source>
</evidence>
<gene>
    <name evidence="9" type="ORF">EYS08_23040</name>
</gene>
<proteinExistence type="predicted"/>
<evidence type="ECO:0000256" key="8">
    <source>
        <dbReference type="SAM" id="Phobius"/>
    </source>
</evidence>
<dbReference type="InterPro" id="IPR001991">
    <property type="entry name" value="Na-dicarboxylate_symporter"/>
</dbReference>
<keyword evidence="4 8" id="KW-0812">Transmembrane</keyword>
<protein>
    <submittedName>
        <fullName evidence="9">Cation:dicarboxylase symporter family transporter</fullName>
    </submittedName>
</protein>
<dbReference type="GO" id="GO:0006835">
    <property type="term" value="P:dicarboxylic acid transport"/>
    <property type="evidence" value="ECO:0007669"/>
    <property type="project" value="TreeGrafter"/>
</dbReference>
<dbReference type="EMBL" id="SIXF01000038">
    <property type="protein sequence ID" value="TBO39633.1"/>
    <property type="molecule type" value="Genomic_DNA"/>
</dbReference>
<feature type="transmembrane region" description="Helical" evidence="8">
    <location>
        <begin position="412"/>
        <end position="442"/>
    </location>
</feature>
<feature type="transmembrane region" description="Helical" evidence="8">
    <location>
        <begin position="62"/>
        <end position="84"/>
    </location>
</feature>
<feature type="transmembrane region" description="Helical" evidence="8">
    <location>
        <begin position="454"/>
        <end position="479"/>
    </location>
</feature>
<feature type="transmembrane region" description="Helical" evidence="8">
    <location>
        <begin position="296"/>
        <end position="318"/>
    </location>
</feature>
<evidence type="ECO:0000256" key="2">
    <source>
        <dbReference type="ARBA" id="ARBA00022448"/>
    </source>
</evidence>
<dbReference type="AlphaFoldDB" id="A0A4Q9H740"/>
<evidence type="ECO:0000313" key="9">
    <source>
        <dbReference type="EMBL" id="TBO39633.1"/>
    </source>
</evidence>
<feature type="transmembrane region" description="Helical" evidence="8">
    <location>
        <begin position="96"/>
        <end position="114"/>
    </location>
</feature>
<keyword evidence="5" id="KW-0769">Symport</keyword>
<evidence type="ECO:0000256" key="1">
    <source>
        <dbReference type="ARBA" id="ARBA00004651"/>
    </source>
</evidence>
<comment type="caution">
    <text evidence="9">The sequence shown here is derived from an EMBL/GenBank/DDBJ whole genome shotgun (WGS) entry which is preliminary data.</text>
</comment>
<name>A0A4Q9H740_9SPHI</name>
<accession>A0A4Q9H740</accession>
<dbReference type="InterPro" id="IPR018107">
    <property type="entry name" value="Na-dicarboxylate_symporter_CS"/>
</dbReference>
<evidence type="ECO:0000256" key="7">
    <source>
        <dbReference type="ARBA" id="ARBA00023136"/>
    </source>
</evidence>
<reference evidence="9 10" key="1">
    <citation type="submission" date="2019-02" db="EMBL/GenBank/DDBJ databases">
        <title>Pedobacter kyonggii whole genome sequence analysis.</title>
        <authorList>
            <person name="Dahal R.H."/>
        </authorList>
    </citation>
    <scope>NUCLEOTIDE SEQUENCE [LARGE SCALE GENOMIC DNA]</scope>
    <source>
        <strain evidence="9 10">K-4-11-1</strain>
    </source>
</reference>
<feature type="transmembrane region" description="Helical" evidence="8">
    <location>
        <begin position="121"/>
        <end position="140"/>
    </location>
</feature>
<feature type="transmembrane region" description="Helical" evidence="8">
    <location>
        <begin position="146"/>
        <end position="169"/>
    </location>
</feature>
<keyword evidence="10" id="KW-1185">Reference proteome</keyword>
<evidence type="ECO:0000313" key="10">
    <source>
        <dbReference type="Proteomes" id="UP000291819"/>
    </source>
</evidence>
<dbReference type="PRINTS" id="PR00173">
    <property type="entry name" value="EDTRNSPORT"/>
</dbReference>
<dbReference type="GO" id="GO:0005886">
    <property type="term" value="C:plasma membrane"/>
    <property type="evidence" value="ECO:0007669"/>
    <property type="project" value="UniProtKB-SubCell"/>
</dbReference>
<dbReference type="SUPFAM" id="SSF118215">
    <property type="entry name" value="Proton glutamate symport protein"/>
    <property type="match status" value="1"/>
</dbReference>
<dbReference type="OrthoDB" id="9768885at2"/>
<sequence length="521" mass="56662">MLIAVICVFLLAILLQVLGFFEVIGTGKDFNGIFTLKDHLPLYCVALGGLLLYLLPKKASTIIFGLLFISFLSFSAFLLLNTQFNWNTNLSLEVDTLFFALRWVMLGFIVFYGFIKKTLTFWILVALLVGISIGHDFPFFGQGLQIFSQIFLKMIKVIIAPLLFATLVYGIAGHSDIKQVGRMGWKSLLYFEIVTTFALIIGLIAINVSKAGVGIKQAAAVAHDIPKVEAQTAKEVILHIFPDSIVKSMAGGDVLQIVIFSVLFGIALIMVPMAQRKPLINLTESLSETMFKFTNLVMYFAPIGVGAAMAYTVGHMGLGVLVNLFHLLITLYIALIVFILVILLPIALIIKLPIKRFIQAIAEPVSIAFATTSSEAALPRAMEAMVSIGVPRKIVAFVMPTGYSFNLDGTTLYLALASVFVAQAANINLTLGHQIVIVFTLMLTSKGVAGVPRASLVILLGTAASFGLPTWPIFIILGIDELMDMARTSVNVIGNCLASVVIAKWEGEFDPNSEEAKEISI</sequence>
<feature type="transmembrane region" description="Helical" evidence="8">
    <location>
        <begin position="254"/>
        <end position="275"/>
    </location>
</feature>
<evidence type="ECO:0000256" key="6">
    <source>
        <dbReference type="ARBA" id="ARBA00022989"/>
    </source>
</evidence>
<feature type="transmembrane region" description="Helical" evidence="8">
    <location>
        <begin position="39"/>
        <end position="55"/>
    </location>
</feature>
<keyword evidence="6 8" id="KW-1133">Transmembrane helix</keyword>
<organism evidence="9 10">
    <name type="scientific">Pedobacter kyonggii</name>
    <dbReference type="NCBI Taxonomy" id="1926871"/>
    <lineage>
        <taxon>Bacteria</taxon>
        <taxon>Pseudomonadati</taxon>
        <taxon>Bacteroidota</taxon>
        <taxon>Sphingobacteriia</taxon>
        <taxon>Sphingobacteriales</taxon>
        <taxon>Sphingobacteriaceae</taxon>
        <taxon>Pedobacter</taxon>
    </lineage>
</organism>
<feature type="transmembrane region" description="Helical" evidence="8">
    <location>
        <begin position="189"/>
        <end position="208"/>
    </location>
</feature>
<dbReference type="Pfam" id="PF00375">
    <property type="entry name" value="SDF"/>
    <property type="match status" value="1"/>
</dbReference>
<comment type="subcellular location">
    <subcellularLocation>
        <location evidence="1">Cell membrane</location>
        <topology evidence="1">Multi-pass membrane protein</topology>
    </subcellularLocation>
</comment>
<dbReference type="PANTHER" id="PTHR42865">
    <property type="entry name" value="PROTON/GLUTAMATE-ASPARTATE SYMPORTER"/>
    <property type="match status" value="1"/>
</dbReference>
<dbReference type="Proteomes" id="UP000291819">
    <property type="component" value="Unassembled WGS sequence"/>
</dbReference>
<evidence type="ECO:0000256" key="3">
    <source>
        <dbReference type="ARBA" id="ARBA00022475"/>
    </source>
</evidence>
<dbReference type="PANTHER" id="PTHR42865:SF7">
    <property type="entry name" value="PROTON_GLUTAMATE-ASPARTATE SYMPORTER"/>
    <property type="match status" value="1"/>
</dbReference>
<feature type="transmembrane region" description="Helical" evidence="8">
    <location>
        <begin position="324"/>
        <end position="350"/>
    </location>
</feature>
<dbReference type="GO" id="GO:0015293">
    <property type="term" value="F:symporter activity"/>
    <property type="evidence" value="ECO:0007669"/>
    <property type="project" value="UniProtKB-KW"/>
</dbReference>
<dbReference type="PROSITE" id="PS00714">
    <property type="entry name" value="NA_DICARBOXYL_SYMP_2"/>
    <property type="match status" value="1"/>
</dbReference>
<keyword evidence="7 8" id="KW-0472">Membrane</keyword>
<dbReference type="Gene3D" id="1.10.3860.10">
    <property type="entry name" value="Sodium:dicarboxylate symporter"/>
    <property type="match status" value="1"/>
</dbReference>
<dbReference type="FunFam" id="1.10.3860.10:FF:000001">
    <property type="entry name" value="C4-dicarboxylate transport protein"/>
    <property type="match status" value="1"/>
</dbReference>
<dbReference type="InterPro" id="IPR036458">
    <property type="entry name" value="Na:dicarbo_symporter_sf"/>
</dbReference>
<evidence type="ECO:0000256" key="4">
    <source>
        <dbReference type="ARBA" id="ARBA00022692"/>
    </source>
</evidence>
<keyword evidence="2" id="KW-0813">Transport</keyword>
<keyword evidence="3" id="KW-1003">Cell membrane</keyword>